<reference evidence="3 4" key="1">
    <citation type="submission" date="2023-02" db="EMBL/GenBank/DDBJ databases">
        <title>Genome sequence of Mucilaginibacter jinjuensis strain KACC 16571.</title>
        <authorList>
            <person name="Kim S."/>
            <person name="Heo J."/>
            <person name="Kwon S.-W."/>
        </authorList>
    </citation>
    <scope>NUCLEOTIDE SEQUENCE [LARGE SCALE GENOMIC DNA]</scope>
    <source>
        <strain evidence="3 4">KACC 16571</strain>
    </source>
</reference>
<evidence type="ECO:0000313" key="4">
    <source>
        <dbReference type="Proteomes" id="UP001216139"/>
    </source>
</evidence>
<dbReference type="InterPro" id="IPR003961">
    <property type="entry name" value="FN3_dom"/>
</dbReference>
<dbReference type="SMART" id="SM00409">
    <property type="entry name" value="IG"/>
    <property type="match status" value="10"/>
</dbReference>
<protein>
    <submittedName>
        <fullName evidence="3">Gliding motility-associated C-terminal domain-containing protein</fullName>
    </submittedName>
</protein>
<feature type="signal peptide" evidence="1">
    <location>
        <begin position="1"/>
        <end position="27"/>
    </location>
</feature>
<dbReference type="Pfam" id="PF19081">
    <property type="entry name" value="Ig_7"/>
    <property type="match status" value="27"/>
</dbReference>
<dbReference type="InterPro" id="IPR036116">
    <property type="entry name" value="FN3_sf"/>
</dbReference>
<keyword evidence="1" id="KW-0732">Signal</keyword>
<evidence type="ECO:0000256" key="1">
    <source>
        <dbReference type="SAM" id="SignalP"/>
    </source>
</evidence>
<dbReference type="PROSITE" id="PS50853">
    <property type="entry name" value="FN3"/>
    <property type="match status" value="1"/>
</dbReference>
<dbReference type="EMBL" id="CP117167">
    <property type="protein sequence ID" value="WCT10241.1"/>
    <property type="molecule type" value="Genomic_DNA"/>
</dbReference>
<accession>A0ABY7T1N5</accession>
<dbReference type="InterPro" id="IPR026341">
    <property type="entry name" value="T9SS_type_B"/>
</dbReference>
<evidence type="ECO:0000313" key="3">
    <source>
        <dbReference type="EMBL" id="WCT10241.1"/>
    </source>
</evidence>
<dbReference type="SUPFAM" id="SSF49265">
    <property type="entry name" value="Fibronectin type III"/>
    <property type="match status" value="1"/>
</dbReference>
<dbReference type="RefSeq" id="WP_273628386.1">
    <property type="nucleotide sequence ID" value="NZ_CP117167.1"/>
</dbReference>
<dbReference type="Proteomes" id="UP001216139">
    <property type="component" value="Chromosome"/>
</dbReference>
<organism evidence="3 4">
    <name type="scientific">Mucilaginibacter jinjuensis</name>
    <dbReference type="NCBI Taxonomy" id="1176721"/>
    <lineage>
        <taxon>Bacteria</taxon>
        <taxon>Pseudomonadati</taxon>
        <taxon>Bacteroidota</taxon>
        <taxon>Sphingobacteriia</taxon>
        <taxon>Sphingobacteriales</taxon>
        <taxon>Sphingobacteriaceae</taxon>
        <taxon>Mucilaginibacter</taxon>
    </lineage>
</organism>
<dbReference type="NCBIfam" id="TIGR04131">
    <property type="entry name" value="Bac_Flav_CTERM"/>
    <property type="match status" value="1"/>
</dbReference>
<gene>
    <name evidence="3" type="ORF">PQO05_16010</name>
</gene>
<dbReference type="Pfam" id="PF13585">
    <property type="entry name" value="CHU_C"/>
    <property type="match status" value="1"/>
</dbReference>
<name>A0ABY7T1N5_9SPHI</name>
<dbReference type="InterPro" id="IPR013783">
    <property type="entry name" value="Ig-like_fold"/>
</dbReference>
<keyword evidence="4" id="KW-1185">Reference proteome</keyword>
<evidence type="ECO:0000259" key="2">
    <source>
        <dbReference type="PROSITE" id="PS50853"/>
    </source>
</evidence>
<feature type="chain" id="PRO_5046683515" evidence="1">
    <location>
        <begin position="28"/>
        <end position="3336"/>
    </location>
</feature>
<dbReference type="InterPro" id="IPR044023">
    <property type="entry name" value="Ig_7"/>
</dbReference>
<feature type="domain" description="Fibronectin type-III" evidence="2">
    <location>
        <begin position="3155"/>
        <end position="3244"/>
    </location>
</feature>
<proteinExistence type="predicted"/>
<sequence>MKVFTFITSCFLLIICLLTGITSNAVAQRTFASSTQTGSSSVLCLGCTVTNPGSAADGNLQTFSTLNVGVGVGASTWEELLFPGAPTTKVPANTPVSIKLGSGNNLLSVQALGAITVQAYNNGTAIGSPISASSLITLLANNNQTELTFTPTQQYDRVRVTLNGGLVGALNTIYLYEAFYPVSGAVACNTAFDELDGISSNLLGLGNLGIGGVQNPQNAIDGNPATAATLNAGIGLAGAAATETAIFSNVSTIGDSVRLTISLPQALIDAGVTSHISVTTFNGNTSNNDTQSLSGGLLTLRLLDGATGLQTVTFAPTSTFDRVQVTLGGGLANVLSTMNLYEVQRVIPRPIVKFNNIVTNNVQLCTGGSAALTVTAVPNTTFTWYTTATGGSPVATGTSFTAGPLNSTTTYYVQANRTGCTDASDRTPVIIIVNTIPTAPVIANNAQTICPGQTATFTATAVTGVTVNWYTAATGGTPIATGNSFTTPALSANTTYYAEAVSGGTCTSPARTPVTATISTLPATPVITTPNPMICDGANAVLAVDNPVAGLTYNWYGTSTGGTLLGTGTNFTTPALHNNTSYYVEAVNATGCSSTARAQANVTVSPLPADPTLSANNTTVTAGQAATINVTNAQTGVNYNWYTSATAATPVFTGNTYTTPLLYAPTTYYVSGSNSTGCTSVNRTAITINVTINNNTPCSFANVQTQDVNGLCIGCSITNPALSADADTTTASTVSVLAGLIGGYAGQQLVFQQPGLAGDTIKLGLQSNANLLTAGVASSVQVIVYNGATQVATYNLDNSLIKVRLLGGGTGRYVVTIPATGAYDRVTIRLNSGVAGLISTLQIYYAQQIFQRPVINPLSPEICKGSSATLNITSPASGTFTWYDAPTGGTVVNNGANFNTPALNANTTYYVEYSRNGCVSPVRFPVSILVDNTPAAPTVAANNVTITSGQTATLVATPPTNATINWYTAATGGTPVATGSTFTTPPLTNNAIYYAESASGSCVSPTRTPVNVTVNPIVIPDITVTPPTQTINPGQTTTFTASSTTPGAVFNWYTTATGGTPIFTGATYNTPAEFANTTFYAEATVPATGAVSATRAPANVVVTQTGVNPVACDAAIAQTTDVNGLVCIGCSVNNAAGAVDNDRNTFSQLNTTVGLVGAYVGQTLRFAATGHAADSVVVELGIPGSLANISVLSNISIATYNGTTYNNDRFNVNGALLHITLLNGTNLFRVAFAATADFDRVEIRNNSTVGVLSSLNVYDATQEVAAPTIASTGTNICAGSQTTLTATASSDATVKWYTAATGGTAIATGLVFTTPVLNANTTYYAEASRTADGCAQAVRTPVTVTVNPIPVAPVVATNNFTICSGSTATFAATPVSGVTVNWYDALTGGTLVGTGNSFTTPALTATTSYYAEAVGAGSCPSPAPRTQVTATVNNTVTVPVLAQNAVAVCSGSPAVLSATSTQQGVTFNWYTTATGGTPVFTGAQFTTPALTANTSYFVEAVAGTCVSPTRAEADVTVNPLPVAPTVAINPANAQIQSGQTATLTASSTTSGATFNWYTAATGGTPIATGATFTTPALTSTTTYYAESISPTGGCPSSTRTAATVNVIPVFSTSCDFASSQTFDVNSGALCAGCGVDNPNNAVDNDLTNVSHLHILVGAVGSYVAQTLIFGESGTVGDSVTVALNFPAAIISAGLLNRISIASFNGATNNGDAIFLDNNAIKLQVLANGTSALIRFAPQAAFDRVVVTLNSALLGVNNSVDILYASKQVEKPQLATSTINACSGSDATFTVSNARAGVIYQWYDASTGGTLLHTGNTYTATNVTTTTTYYVQSARSANNCPNPNRVAATVNVTQSPVNAIVSVTGSPACSGDQVTLTVTNAGTNTVNWYDALTGGNLVFTGPVYTVSPISSVTYYAELANGTCTSPARAPGAITVNPRPLAPGVVSNNVSVCLGASATLQVLSPEAGVTYSWYAAATGGAALAQGTSYNTQPILANTTFYVEASNASGCINNGGRTAVNVTTNGQIAAPTLSASATSVCTGGSASISVVNPIAGLQYNFYTVATGGTPVFTGTTLTLNNVTADATYYVEASNGTCTSATRTQTDITVVPPPTPPTIQSASGSLSVCSGASATLSIVNPQANEVYRWYDAATNGTLLFTGTEFHTPALSTNTTYYVEAAQAGNCNPSTRTSVTVTVNGLPADPTLVNATVPVCLGGNATLAVASPQPGITYLWYNNPTLTTPVFTGQPFVTGAITANTTYYLVAMNATGCTSANAATAQVTISPAPGAPVVANGATVESCAGSPVTLNISNPQVDLTYKWYTTATGGSAVGTGTSFTTGNLTTSITYYAEAVNSTGCTSDTRTAVTIDVNQLPVAPVVTAQGGSTTPSVCSGRSTVLTATSTTANVIFNWYTAATGGTPIFTGATYTTDPLTANTTFYVEAVTSTGSCPSATRTAVQVTISNTTATAPQVNAADLTACQNSTTTIHVLNPDPATTYNWYTASTGGSPIFTGSAYTTPQLTVNTTYYVEAVNPTSCNPSARTTAAVTVNGLPADPTLVTANMPVCMGSTAALAVASPQPGITYQWFDDAGLTHQVATGANFTTPVINANTTYYLRAVNGNGCNSANTAIAQVTISTAPTAPIIANGSTVESCAGASVTLTISNPQSGFVYNWYAAATGGSPVNTGISFNTAALTTGVTYYAEAVNATGCISGTRTPVVIDVNPIPAAPVVTAQGGSATPSVCSGSSAVLTATSTTPNVNFNWYTAATGGTPVYMGATYTTDPLTANTTFYVEAVSNSGGCVSTTRTAIQVTINNTIATQPVVNTADLNICQNNSTTIHVTNPDASTVYNWYTAATGGTPIFTGTAYTTAVLSANTTYYVEAVSSQNCSPSTRLAATVTVVPQPATPVPTNATMTACTGNPVTLTVSSPQLGITYNWYDSPSKNNLLGTGPSYTTGTITANATFYVDATNGSCTSPSVGSVQVSVSPIPATPMLVNATVPTCTSSQVTLSVSSPMSGFTYNWYTAATGGSPVYTGTDFTTPVLSANTTFYVEAVNAGGCSSPTRATATVTVSGAPTAPVIAGNTIVCPGSTATLTATSADPNAVITWYAAATGGTALATGASFTTPAINAATTYYAQATNAGGCSSTTRSPAMIQVYAAPTAPVVTATVTATSVTFTWNNVSGASSYQVSLDNGATFITPSSGITGLTEIVSNLQPNHNISIIVKAIGSSPCLLSAVSNAITAITQNPLGDDVFVPNAFTPNGDGKNDILSVYSNAIQKLDMWVYDQWGEMQFHSNTQASGWDGTYKGKPQPVGVYVYYIEATMQDGQVVKKKGTINLIR</sequence>
<dbReference type="Gene3D" id="2.60.40.10">
    <property type="entry name" value="Immunoglobulins"/>
    <property type="match status" value="1"/>
</dbReference>
<dbReference type="InterPro" id="IPR003599">
    <property type="entry name" value="Ig_sub"/>
</dbReference>